<dbReference type="Gene3D" id="3.60.21.10">
    <property type="match status" value="1"/>
</dbReference>
<dbReference type="PANTHER" id="PTHR12905">
    <property type="entry name" value="METALLOPHOSPHOESTERASE"/>
    <property type="match status" value="1"/>
</dbReference>
<evidence type="ECO:0000313" key="3">
    <source>
        <dbReference type="Proteomes" id="UP000829685"/>
    </source>
</evidence>
<dbReference type="SUPFAM" id="SSF56300">
    <property type="entry name" value="Metallo-dependent phosphatases"/>
    <property type="match status" value="1"/>
</dbReference>
<reference evidence="2" key="1">
    <citation type="submission" date="2021-03" db="EMBL/GenBank/DDBJ databases">
        <title>Revisited historic fungal species revealed as producer of novel bioactive compounds through whole genome sequencing and comparative genomics.</title>
        <authorList>
            <person name="Vignolle G.A."/>
            <person name="Hochenegger N."/>
            <person name="Mach R.L."/>
            <person name="Mach-Aigner A.R."/>
            <person name="Javad Rahimi M."/>
            <person name="Salim K.A."/>
            <person name="Chan C.M."/>
            <person name="Lim L.B.L."/>
            <person name="Cai F."/>
            <person name="Druzhinina I.S."/>
            <person name="U'Ren J.M."/>
            <person name="Derntl C."/>
        </authorList>
    </citation>
    <scope>NUCLEOTIDE SEQUENCE</scope>
    <source>
        <strain evidence="2">TUCIM 5799</strain>
    </source>
</reference>
<evidence type="ECO:0000259" key="1">
    <source>
        <dbReference type="Pfam" id="PF00149"/>
    </source>
</evidence>
<dbReference type="InterPro" id="IPR051693">
    <property type="entry name" value="UPF0046_metallophosphoest"/>
</dbReference>
<dbReference type="AlphaFoldDB" id="A0A9P9WY33"/>
<dbReference type="InterPro" id="IPR029052">
    <property type="entry name" value="Metallo-depent_PP-like"/>
</dbReference>
<accession>A0A9P9WY33</accession>
<name>A0A9P9WY33_9PEZI</name>
<organism evidence="2 3">
    <name type="scientific">Neoarthrinium moseri</name>
    <dbReference type="NCBI Taxonomy" id="1658444"/>
    <lineage>
        <taxon>Eukaryota</taxon>
        <taxon>Fungi</taxon>
        <taxon>Dikarya</taxon>
        <taxon>Ascomycota</taxon>
        <taxon>Pezizomycotina</taxon>
        <taxon>Sordariomycetes</taxon>
        <taxon>Xylariomycetidae</taxon>
        <taxon>Amphisphaeriales</taxon>
        <taxon>Apiosporaceae</taxon>
        <taxon>Neoarthrinium</taxon>
    </lineage>
</organism>
<dbReference type="Proteomes" id="UP000829685">
    <property type="component" value="Unassembled WGS sequence"/>
</dbReference>
<feature type="domain" description="Calcineurin-like phosphoesterase" evidence="1">
    <location>
        <begin position="57"/>
        <end position="237"/>
    </location>
</feature>
<dbReference type="Pfam" id="PF00149">
    <property type="entry name" value="Metallophos"/>
    <property type="match status" value="1"/>
</dbReference>
<sequence>MGILQNLGLRRRIKWENLTLLDEILNSPLQALVLRIYLIVLWLRGNPIRPPPNKTPIRIVCLADTHDAFVEDVPEGDLLIHAGDMTSIGTASSIQQQINWLANLPHRHKVLVTGNHDSWFDKDSRSEEDVLAHKEVQLKGIHLLNHKAETFHFKEGRKLVVYGNPSLPRCGGKDNAFQYDRDQHPWAGSIPLDTEILVTHTPPRHHLDLDIGCAGLTDELWNLRTKPKLHVFGHVHCGRGTRSVFWDDCQRAYEDLQARDQVAILDFLPKAIINLLPRGIIDLVPSYRWVDALKVLFYGLLSLVWQFLWQGGRSEGSLMVNAGCQDGVKRRLNNKRPFVIEI</sequence>
<gene>
    <name evidence="2" type="ORF">JX265_000231</name>
</gene>
<dbReference type="InterPro" id="IPR004843">
    <property type="entry name" value="Calcineurin-like_PHP"/>
</dbReference>
<keyword evidence="3" id="KW-1185">Reference proteome</keyword>
<proteinExistence type="predicted"/>
<dbReference type="OrthoDB" id="630188at2759"/>
<dbReference type="CDD" id="cd07379">
    <property type="entry name" value="MPP_239FB"/>
    <property type="match status" value="1"/>
</dbReference>
<dbReference type="PANTHER" id="PTHR12905:SF18">
    <property type="entry name" value="ESTER HYDROLASE, PUTATIVE (AFU_ORTHOLOGUE AFUA_4G03130)-RELATED"/>
    <property type="match status" value="1"/>
</dbReference>
<dbReference type="EMBL" id="JAFIMR010000001">
    <property type="protein sequence ID" value="KAI1881405.1"/>
    <property type="molecule type" value="Genomic_DNA"/>
</dbReference>
<protein>
    <recommendedName>
        <fullName evidence="1">Calcineurin-like phosphoesterase domain-containing protein</fullName>
    </recommendedName>
</protein>
<evidence type="ECO:0000313" key="2">
    <source>
        <dbReference type="EMBL" id="KAI1881405.1"/>
    </source>
</evidence>
<dbReference type="GO" id="GO:0016787">
    <property type="term" value="F:hydrolase activity"/>
    <property type="evidence" value="ECO:0007669"/>
    <property type="project" value="InterPro"/>
</dbReference>
<comment type="caution">
    <text evidence="2">The sequence shown here is derived from an EMBL/GenBank/DDBJ whole genome shotgun (WGS) entry which is preliminary data.</text>
</comment>